<evidence type="ECO:0000313" key="1">
    <source>
        <dbReference type="EMBL" id="MPM61882.1"/>
    </source>
</evidence>
<proteinExistence type="predicted"/>
<name>A0A645B8Y7_9ZZZZ</name>
<accession>A0A645B8Y7</accession>
<dbReference type="InterPro" id="IPR058240">
    <property type="entry name" value="rSAM_sf"/>
</dbReference>
<keyword evidence="1" id="KW-0560">Oxidoreductase</keyword>
<dbReference type="GO" id="GO:0006779">
    <property type="term" value="P:porphyrin-containing compound biosynthetic process"/>
    <property type="evidence" value="ECO:0007669"/>
    <property type="project" value="TreeGrafter"/>
</dbReference>
<comment type="caution">
    <text evidence="1">The sequence shown here is derived from an EMBL/GenBank/DDBJ whole genome shotgun (WGS) entry which is preliminary data.</text>
</comment>
<dbReference type="PANTHER" id="PTHR13932:SF1">
    <property type="entry name" value="OXYGEN-INDEPENDENT COPROPORPHYRINOGEN-III OXIDASE-LIKE PROTEIN HEMZ"/>
    <property type="match status" value="1"/>
</dbReference>
<gene>
    <name evidence="1" type="primary">hemZ_8</name>
    <name evidence="1" type="ORF">SDC9_108745</name>
</gene>
<dbReference type="SUPFAM" id="SSF102114">
    <property type="entry name" value="Radical SAM enzymes"/>
    <property type="match status" value="1"/>
</dbReference>
<dbReference type="GO" id="GO:0005737">
    <property type="term" value="C:cytoplasm"/>
    <property type="evidence" value="ECO:0007669"/>
    <property type="project" value="TreeGrafter"/>
</dbReference>
<dbReference type="EMBL" id="VSSQ01018572">
    <property type="protein sequence ID" value="MPM61882.1"/>
    <property type="molecule type" value="Genomic_DNA"/>
</dbReference>
<dbReference type="AlphaFoldDB" id="A0A645B8Y7"/>
<dbReference type="EC" id="1.3.99.-" evidence="1"/>
<protein>
    <submittedName>
        <fullName evidence="1">Oxygen-independent coproporphyrinogen-III oxidase-like protein HemZ</fullName>
        <ecNumber evidence="1">1.3.99.-</ecNumber>
    </submittedName>
</protein>
<reference evidence="1" key="1">
    <citation type="submission" date="2019-08" db="EMBL/GenBank/DDBJ databases">
        <authorList>
            <person name="Kucharzyk K."/>
            <person name="Murdoch R.W."/>
            <person name="Higgins S."/>
            <person name="Loffler F."/>
        </authorList>
    </citation>
    <scope>NUCLEOTIDE SEQUENCE</scope>
</reference>
<sequence length="163" mass="18352">MDLIAGLPGETPEDMRRTCEKIFQLAPDCLTVHSLAIKRSARLKTEMEEYALANAEDAQAMTRLGADCASQLGMRAYYMYRQKYMSGNLENIGYSLPGKECVYNIDMMEETASILAFGAGTMTKRVFGDENRIERLPNPKDVPTYLGKLDRLIEAKRTFFSGK</sequence>
<dbReference type="InterPro" id="IPR034505">
    <property type="entry name" value="Coproporphyrinogen-III_oxidase"/>
</dbReference>
<dbReference type="GO" id="GO:0016491">
    <property type="term" value="F:oxidoreductase activity"/>
    <property type="evidence" value="ECO:0007669"/>
    <property type="project" value="UniProtKB-KW"/>
</dbReference>
<dbReference type="GO" id="GO:0051539">
    <property type="term" value="F:4 iron, 4 sulfur cluster binding"/>
    <property type="evidence" value="ECO:0007669"/>
    <property type="project" value="TreeGrafter"/>
</dbReference>
<dbReference type="PANTHER" id="PTHR13932">
    <property type="entry name" value="COPROPORPHYRINIGEN III OXIDASE"/>
    <property type="match status" value="1"/>
</dbReference>
<organism evidence="1">
    <name type="scientific">bioreactor metagenome</name>
    <dbReference type="NCBI Taxonomy" id="1076179"/>
    <lineage>
        <taxon>unclassified sequences</taxon>
        <taxon>metagenomes</taxon>
        <taxon>ecological metagenomes</taxon>
    </lineage>
</organism>